<reference evidence="1 2" key="1">
    <citation type="journal article" date="2015" name="Antonie Van Leeuwenhoek">
        <title>Prauserella endophytica sp. nov., an endophytic actinobacterium isolated from Tamarix taklamakanensis.</title>
        <authorList>
            <person name="Liu J.M."/>
            <person name="Habden X."/>
            <person name="Guo L."/>
            <person name="Tuo L."/>
            <person name="Jiang Z.K."/>
            <person name="Liu S.W."/>
            <person name="Liu X.F."/>
            <person name="Chen L."/>
            <person name="Li R.F."/>
            <person name="Zhang Y.Q."/>
            <person name="Sun C.H."/>
        </authorList>
    </citation>
    <scope>NUCLEOTIDE SEQUENCE [LARGE SCALE GENOMIC DNA]</scope>
    <source>
        <strain evidence="1 2">CGMCC 4.7182</strain>
    </source>
</reference>
<organism evidence="1 2">
    <name type="scientific">Prauserella endophytica</name>
    <dbReference type="NCBI Taxonomy" id="1592324"/>
    <lineage>
        <taxon>Bacteria</taxon>
        <taxon>Bacillati</taxon>
        <taxon>Actinomycetota</taxon>
        <taxon>Actinomycetes</taxon>
        <taxon>Pseudonocardiales</taxon>
        <taxon>Pseudonocardiaceae</taxon>
        <taxon>Prauserella</taxon>
        <taxon>Prauserella coralliicola group</taxon>
    </lineage>
</organism>
<evidence type="ECO:0000313" key="2">
    <source>
        <dbReference type="Proteomes" id="UP000309992"/>
    </source>
</evidence>
<name>A0ABY2S093_9PSEU</name>
<keyword evidence="2" id="KW-1185">Reference proteome</keyword>
<dbReference type="EMBL" id="SWMS01000014">
    <property type="protein sequence ID" value="TKG67045.1"/>
    <property type="molecule type" value="Genomic_DNA"/>
</dbReference>
<gene>
    <name evidence="1" type="ORF">FCN18_24375</name>
</gene>
<proteinExistence type="predicted"/>
<dbReference type="RefSeq" id="WP_137096177.1">
    <property type="nucleotide sequence ID" value="NZ_SWMS01000014.1"/>
</dbReference>
<protein>
    <submittedName>
        <fullName evidence="1">Uncharacterized protein</fullName>
    </submittedName>
</protein>
<dbReference type="Proteomes" id="UP000309992">
    <property type="component" value="Unassembled WGS sequence"/>
</dbReference>
<evidence type="ECO:0000313" key="1">
    <source>
        <dbReference type="EMBL" id="TKG67045.1"/>
    </source>
</evidence>
<sequence>MTEVPQEAWEAAHRAYVSRGNRQHGKFAAAINAAAPFIRAAALEEAAEVIANRITNVADVEEEAADEAYSDAMAVLYTLARKSRGTTEQEEGK</sequence>
<accession>A0ABY2S093</accession>
<comment type="caution">
    <text evidence="1">The sequence shown here is derived from an EMBL/GenBank/DDBJ whole genome shotgun (WGS) entry which is preliminary data.</text>
</comment>